<evidence type="ECO:0000256" key="2">
    <source>
        <dbReference type="SAM" id="MobiDB-lite"/>
    </source>
</evidence>
<keyword evidence="1" id="KW-0863">Zinc-finger</keyword>
<dbReference type="AlphaFoldDB" id="A0AAV9J3H7"/>
<sequence>MTTINPYCPFPAFGGRSMPQMPPQPNQPNQPRPLYFLSRNNGLLVPLIPADELPFNVRLQGVQRVMQFEQTYGMQHVGTAPYTGLTFKLENDPTMMQRSNSHPPVATHVRSQTSTPVNPFKQYLAPDALARQALAQSAHNHAAAAGTTTPQRPVSAHETASNWRSNMPTPAPTPAPIFTPTSNPTDKTQSIIDAIVSSTSGAAEAARIGYVPRPTATPPSGYLPDQDKKKYCTYWIRTGECDYTQQGCLYLHEMPDRATLENIGFRTMPRWWAEKQSAVKLGGGERASVGPIVKSSEWLKKKAKRDVGSEDADDSASSGSESEASSSSSSREPTASKKETAVAVRKAATPERTEHMGIKEQPAKKHADKPTTSAARALAPTPVDIRKVSITGDLIDFAVPLLPTPPSSTPSLTPASSVVSSPRTGQSTPLTPPTPSFTEDIMSTKKSAITPTKVFVPKGESPDHHIAEAKKHAARQQHARRGAPVSSIGAAKPLERQIQEMQKAKHQQGLMASKHAPSTSASSVPEQGPKRSVKTGCRVRRPAPSAPVTIMKREVAVEKQG</sequence>
<keyword evidence="1" id="KW-0862">Zinc</keyword>
<feature type="compositionally biased region" description="Polar residues" evidence="2">
    <location>
        <begin position="516"/>
        <end position="525"/>
    </location>
</feature>
<feature type="compositionally biased region" description="Low complexity" evidence="2">
    <location>
        <begin position="134"/>
        <end position="145"/>
    </location>
</feature>
<dbReference type="EMBL" id="JAVFHQ010000094">
    <property type="protein sequence ID" value="KAK4539443.1"/>
    <property type="molecule type" value="Genomic_DNA"/>
</dbReference>
<feature type="compositionally biased region" description="Basic residues" evidence="2">
    <location>
        <begin position="531"/>
        <end position="541"/>
    </location>
</feature>
<keyword evidence="1" id="KW-0479">Metal-binding</keyword>
<feature type="compositionally biased region" description="Basic and acidic residues" evidence="2">
    <location>
        <begin position="348"/>
        <end position="369"/>
    </location>
</feature>
<feature type="region of interest" description="Disordered" evidence="2">
    <location>
        <begin position="96"/>
        <end position="116"/>
    </location>
</feature>
<evidence type="ECO:0000256" key="1">
    <source>
        <dbReference type="PROSITE-ProRule" id="PRU00723"/>
    </source>
</evidence>
<feature type="compositionally biased region" description="Low complexity" evidence="2">
    <location>
        <begin position="315"/>
        <end position="330"/>
    </location>
</feature>
<feature type="compositionally biased region" description="Polar residues" evidence="2">
    <location>
        <begin position="146"/>
        <end position="167"/>
    </location>
</feature>
<feature type="region of interest" description="Disordered" evidence="2">
    <location>
        <begin position="467"/>
        <end position="561"/>
    </location>
</feature>
<reference evidence="4 5" key="1">
    <citation type="submission" date="2021-11" db="EMBL/GenBank/DDBJ databases">
        <title>Black yeast isolated from Biological Soil Crust.</title>
        <authorList>
            <person name="Kurbessoian T."/>
        </authorList>
    </citation>
    <scope>NUCLEOTIDE SEQUENCE [LARGE SCALE GENOMIC DNA]</scope>
    <source>
        <strain evidence="4 5">CCFEE 5522</strain>
    </source>
</reference>
<name>A0AAV9J3H7_9PEZI</name>
<protein>
    <recommendedName>
        <fullName evidence="3">C3H1-type domain-containing protein</fullName>
    </recommendedName>
</protein>
<feature type="region of interest" description="Disordered" evidence="2">
    <location>
        <begin position="403"/>
        <end position="439"/>
    </location>
</feature>
<dbReference type="Proteomes" id="UP001324427">
    <property type="component" value="Unassembled WGS sequence"/>
</dbReference>
<accession>A0AAV9J3H7</accession>
<feature type="zinc finger region" description="C3H1-type" evidence="1">
    <location>
        <begin position="226"/>
        <end position="255"/>
    </location>
</feature>
<feature type="compositionally biased region" description="Low complexity" evidence="2">
    <location>
        <begin position="409"/>
        <end position="422"/>
    </location>
</feature>
<comment type="caution">
    <text evidence="4">The sequence shown here is derived from an EMBL/GenBank/DDBJ whole genome shotgun (WGS) entry which is preliminary data.</text>
</comment>
<keyword evidence="5" id="KW-1185">Reference proteome</keyword>
<feature type="domain" description="C3H1-type" evidence="3">
    <location>
        <begin position="226"/>
        <end position="255"/>
    </location>
</feature>
<evidence type="ECO:0000313" key="4">
    <source>
        <dbReference type="EMBL" id="KAK4539443.1"/>
    </source>
</evidence>
<dbReference type="InterPro" id="IPR000571">
    <property type="entry name" value="Znf_CCCH"/>
</dbReference>
<feature type="region of interest" description="Disordered" evidence="2">
    <location>
        <begin position="304"/>
        <end position="381"/>
    </location>
</feature>
<gene>
    <name evidence="4" type="ORF">LTR36_010920</name>
</gene>
<feature type="compositionally biased region" description="Basic and acidic residues" evidence="2">
    <location>
        <begin position="551"/>
        <end position="561"/>
    </location>
</feature>
<feature type="compositionally biased region" description="Basic residues" evidence="2">
    <location>
        <begin position="472"/>
        <end position="481"/>
    </location>
</feature>
<feature type="region of interest" description="Disordered" evidence="2">
    <location>
        <begin position="134"/>
        <end position="174"/>
    </location>
</feature>
<evidence type="ECO:0000313" key="5">
    <source>
        <dbReference type="Proteomes" id="UP001324427"/>
    </source>
</evidence>
<evidence type="ECO:0000259" key="3">
    <source>
        <dbReference type="PROSITE" id="PS50103"/>
    </source>
</evidence>
<dbReference type="GO" id="GO:0008270">
    <property type="term" value="F:zinc ion binding"/>
    <property type="evidence" value="ECO:0007669"/>
    <property type="project" value="UniProtKB-KW"/>
</dbReference>
<proteinExistence type="predicted"/>
<organism evidence="4 5">
    <name type="scientific">Oleoguttula mirabilis</name>
    <dbReference type="NCBI Taxonomy" id="1507867"/>
    <lineage>
        <taxon>Eukaryota</taxon>
        <taxon>Fungi</taxon>
        <taxon>Dikarya</taxon>
        <taxon>Ascomycota</taxon>
        <taxon>Pezizomycotina</taxon>
        <taxon>Dothideomycetes</taxon>
        <taxon>Dothideomycetidae</taxon>
        <taxon>Mycosphaerellales</taxon>
        <taxon>Teratosphaeriaceae</taxon>
        <taxon>Oleoguttula</taxon>
    </lineage>
</organism>
<dbReference type="PROSITE" id="PS50103">
    <property type="entry name" value="ZF_C3H1"/>
    <property type="match status" value="1"/>
</dbReference>